<name>A0ABS2L2Z1_9MICO</name>
<dbReference type="HAMAP" id="MF_01201">
    <property type="entry name" value="Ala_racemase"/>
    <property type="match status" value="1"/>
</dbReference>
<gene>
    <name evidence="6" type="ORF">JOE66_001018</name>
</gene>
<protein>
    <recommendedName>
        <fullName evidence="4">Alanine racemase</fullName>
        <ecNumber evidence="4">5.1.1.1</ecNumber>
    </recommendedName>
</protein>
<dbReference type="InterPro" id="IPR000821">
    <property type="entry name" value="Ala_racemase"/>
</dbReference>
<dbReference type="EMBL" id="JAFBBU010000001">
    <property type="protein sequence ID" value="MBM7471384.1"/>
    <property type="molecule type" value="Genomic_DNA"/>
</dbReference>
<comment type="caution">
    <text evidence="6">The sequence shown here is derived from an EMBL/GenBank/DDBJ whole genome shotgun (WGS) entry which is preliminary data.</text>
</comment>
<proteinExistence type="inferred from homology"/>
<dbReference type="Proteomes" id="UP000776164">
    <property type="component" value="Unassembled WGS sequence"/>
</dbReference>
<dbReference type="CDD" id="cd00430">
    <property type="entry name" value="PLPDE_III_AR"/>
    <property type="match status" value="1"/>
</dbReference>
<feature type="binding site" evidence="4">
    <location>
        <position position="171"/>
    </location>
    <ligand>
        <name>substrate</name>
    </ligand>
</feature>
<dbReference type="PANTHER" id="PTHR30511">
    <property type="entry name" value="ALANINE RACEMASE"/>
    <property type="match status" value="1"/>
</dbReference>
<dbReference type="InterPro" id="IPR020622">
    <property type="entry name" value="Ala_racemase_pyridoxalP-BS"/>
</dbReference>
<dbReference type="PROSITE" id="PS00395">
    <property type="entry name" value="ALANINE_RACEMASE"/>
    <property type="match status" value="1"/>
</dbReference>
<dbReference type="InterPro" id="IPR029066">
    <property type="entry name" value="PLP-binding_barrel"/>
</dbReference>
<dbReference type="InterPro" id="IPR009006">
    <property type="entry name" value="Ala_racemase/Decarboxylase_C"/>
</dbReference>
<sequence length="408" mass="42773">MTTDPVTNTAVTKSTVTNSAVAKTPLRLATIDLTAISHNVRTVARLMGDSEVMAVVKANGYGHGAVEVARAALEGGATWLGVADVDEALELRASGITAPILAWLHATEPDFTEAVRQSIDLGISSSTQLDAVARAAGGLRMPGGTSTERGGEALAPAPARVHLKIDTGLGRNGAESSQWAGLFERAAELQSEGLLTVVGMFSHLSNANDEEDLAQLAMLESAVEQARGSGLAPTIIHLASTAGALRLPETRLSLVRLGIGMYGLSPFDDVDSAALGLRPAMRLEGRVIAVKRVEADSGVSYGYTYRTAGASTLALVALGYADGIPRLGSNRAPVWINGQTYTVSGRIAMDQFVVDVHDSVVEVGDSVVLFGDPATGVPAAEDWAQSAETINYEIVTRVGGRIERRYRR</sequence>
<dbReference type="SMART" id="SM01005">
    <property type="entry name" value="Ala_racemase_C"/>
    <property type="match status" value="1"/>
</dbReference>
<evidence type="ECO:0000313" key="7">
    <source>
        <dbReference type="Proteomes" id="UP000776164"/>
    </source>
</evidence>
<dbReference type="SUPFAM" id="SSF51419">
    <property type="entry name" value="PLP-binding barrel"/>
    <property type="match status" value="1"/>
</dbReference>
<feature type="domain" description="Alanine racemase C-terminal" evidence="5">
    <location>
        <begin position="280"/>
        <end position="407"/>
    </location>
</feature>
<evidence type="ECO:0000256" key="4">
    <source>
        <dbReference type="HAMAP-Rule" id="MF_01201"/>
    </source>
</evidence>
<dbReference type="InterPro" id="IPR001608">
    <property type="entry name" value="Ala_racemase_N"/>
</dbReference>
<evidence type="ECO:0000256" key="2">
    <source>
        <dbReference type="ARBA" id="ARBA00022898"/>
    </source>
</evidence>
<dbReference type="PRINTS" id="PR00992">
    <property type="entry name" value="ALARACEMASE"/>
</dbReference>
<feature type="binding site" evidence="4">
    <location>
        <position position="349"/>
    </location>
    <ligand>
        <name>substrate</name>
    </ligand>
</feature>
<reference evidence="6 7" key="1">
    <citation type="submission" date="2021-01" db="EMBL/GenBank/DDBJ databases">
        <title>Sequencing the genomes of 1000 actinobacteria strains.</title>
        <authorList>
            <person name="Klenk H.-P."/>
        </authorList>
    </citation>
    <scope>NUCLEOTIDE SEQUENCE [LARGE SCALE GENOMIC DNA]</scope>
    <source>
        <strain evidence="6 7">DSM 13057</strain>
    </source>
</reference>
<dbReference type="EC" id="5.1.1.1" evidence="4"/>
<dbReference type="Pfam" id="PF00842">
    <property type="entry name" value="Ala_racemase_C"/>
    <property type="match status" value="1"/>
</dbReference>
<comment type="cofactor">
    <cofactor evidence="1 4">
        <name>pyridoxal 5'-phosphate</name>
        <dbReference type="ChEBI" id="CHEBI:597326"/>
    </cofactor>
</comment>
<dbReference type="Gene3D" id="3.20.20.10">
    <property type="entry name" value="Alanine racemase"/>
    <property type="match status" value="1"/>
</dbReference>
<keyword evidence="2 4" id="KW-0663">Pyridoxal phosphate</keyword>
<accession>A0ABS2L2Z1</accession>
<feature type="active site" description="Proton acceptor; specific for L-alanine" evidence="4">
    <location>
        <position position="301"/>
    </location>
</feature>
<evidence type="ECO:0000256" key="1">
    <source>
        <dbReference type="ARBA" id="ARBA00001933"/>
    </source>
</evidence>
<comment type="function">
    <text evidence="4">Catalyzes the interconversion of L-alanine and D-alanine. May also act on other amino acids.</text>
</comment>
<dbReference type="PANTHER" id="PTHR30511:SF0">
    <property type="entry name" value="ALANINE RACEMASE, CATABOLIC-RELATED"/>
    <property type="match status" value="1"/>
</dbReference>
<organism evidence="6 7">
    <name type="scientific">Subtercola frigoramans</name>
    <dbReference type="NCBI Taxonomy" id="120298"/>
    <lineage>
        <taxon>Bacteria</taxon>
        <taxon>Bacillati</taxon>
        <taxon>Actinomycetota</taxon>
        <taxon>Actinomycetes</taxon>
        <taxon>Micrococcales</taxon>
        <taxon>Microbacteriaceae</taxon>
        <taxon>Subtercola</taxon>
    </lineage>
</organism>
<dbReference type="SUPFAM" id="SSF50621">
    <property type="entry name" value="Alanine racemase C-terminal domain-like"/>
    <property type="match status" value="1"/>
</dbReference>
<feature type="modified residue" description="N6-(pyridoxal phosphate)lysine" evidence="4">
    <location>
        <position position="57"/>
    </location>
</feature>
<dbReference type="GO" id="GO:0008784">
    <property type="term" value="F:alanine racemase activity"/>
    <property type="evidence" value="ECO:0007669"/>
    <property type="project" value="UniProtKB-EC"/>
</dbReference>
<dbReference type="Gene3D" id="2.40.37.10">
    <property type="entry name" value="Lyase, Ornithine Decarboxylase, Chain A, domain 1"/>
    <property type="match status" value="1"/>
</dbReference>
<keyword evidence="3 4" id="KW-0413">Isomerase</keyword>
<evidence type="ECO:0000256" key="3">
    <source>
        <dbReference type="ARBA" id="ARBA00023235"/>
    </source>
</evidence>
<dbReference type="NCBIfam" id="TIGR00492">
    <property type="entry name" value="alr"/>
    <property type="match status" value="1"/>
</dbReference>
<dbReference type="InterPro" id="IPR011079">
    <property type="entry name" value="Ala_racemase_C"/>
</dbReference>
<feature type="active site" description="Proton acceptor; specific for D-alanine" evidence="4">
    <location>
        <position position="57"/>
    </location>
</feature>
<keyword evidence="7" id="KW-1185">Reference proteome</keyword>
<comment type="catalytic activity">
    <reaction evidence="4">
        <text>L-alanine = D-alanine</text>
        <dbReference type="Rhea" id="RHEA:20249"/>
        <dbReference type="ChEBI" id="CHEBI:57416"/>
        <dbReference type="ChEBI" id="CHEBI:57972"/>
        <dbReference type="EC" id="5.1.1.1"/>
    </reaction>
</comment>
<comment type="similarity">
    <text evidence="4">Belongs to the alanine racemase family.</text>
</comment>
<comment type="pathway">
    <text evidence="4">Amino-acid biosynthesis; D-alanine biosynthesis; D-alanine from L-alanine: step 1/1.</text>
</comment>
<dbReference type="Pfam" id="PF01168">
    <property type="entry name" value="Ala_racemase_N"/>
    <property type="match status" value="1"/>
</dbReference>
<evidence type="ECO:0000259" key="5">
    <source>
        <dbReference type="SMART" id="SM01005"/>
    </source>
</evidence>
<evidence type="ECO:0000313" key="6">
    <source>
        <dbReference type="EMBL" id="MBM7471384.1"/>
    </source>
</evidence>